<dbReference type="eggNOG" id="ENOG502Z8HY">
    <property type="taxonomic scope" value="Bacteria"/>
</dbReference>
<dbReference type="Gene3D" id="3.10.450.540">
    <property type="match status" value="2"/>
</dbReference>
<dbReference type="AlphaFoldDB" id="W4VIS3"/>
<evidence type="ECO:0000313" key="1">
    <source>
        <dbReference type="EMBL" id="GAE93046.1"/>
    </source>
</evidence>
<accession>W4VIS3</accession>
<name>W4VIS3_9BACI</name>
<protein>
    <recommendedName>
        <fullName evidence="3">Conjugal transfer protein</fullName>
    </recommendedName>
</protein>
<dbReference type="InterPro" id="IPR024735">
    <property type="entry name" value="TcpC"/>
</dbReference>
<dbReference type="EMBL" id="BAVS01000009">
    <property type="protein sequence ID" value="GAE93046.1"/>
    <property type="molecule type" value="Genomic_DNA"/>
</dbReference>
<sequence>MGVISFWSLFSIMVLVVLVTMFGGSSSNAEIDYKKILEANKNHATTDEAIQFAENFTQDYFTWKATDEGKNNRKSIMSKYMIEDLDDYGGIDFTNMKKNAVVRNVELRQIEEKAKDVAHITFYVEYELKESGEDAKTIKSEKYFVVPVAYDGKTYGVYELPKFTFLEEATTVKSVSTPKYKKADTSEKNEIQEFLSTFFSSYAEDSQDKLNYLLYTEDLTPGLKQTVLFNQIKNSDIFLGENELEYLAVAEVIFKDPKSDISFATNYQLNLVKREGRYMVAGIDDIANKQVETIEETEEENNNEGEKEE</sequence>
<dbReference type="Proteomes" id="UP000019102">
    <property type="component" value="Unassembled WGS sequence"/>
</dbReference>
<comment type="caution">
    <text evidence="1">The sequence shown here is derived from an EMBL/GenBank/DDBJ whole genome shotgun (WGS) entry which is preliminary data.</text>
</comment>
<keyword evidence="2" id="KW-1185">Reference proteome</keyword>
<dbReference type="STRING" id="1298598.JCM21714_2080"/>
<dbReference type="CDD" id="cd16386">
    <property type="entry name" value="TcpC_N"/>
    <property type="match status" value="1"/>
</dbReference>
<proteinExistence type="predicted"/>
<evidence type="ECO:0000313" key="2">
    <source>
        <dbReference type="Proteomes" id="UP000019102"/>
    </source>
</evidence>
<dbReference type="Pfam" id="PF12642">
    <property type="entry name" value="TpcC"/>
    <property type="match status" value="1"/>
</dbReference>
<dbReference type="InterPro" id="IPR035628">
    <property type="entry name" value="TcpC_C"/>
</dbReference>
<reference evidence="1 2" key="1">
    <citation type="journal article" date="2014" name="Genome Announc.">
        <title>Draft Genome Sequence of the Boron-Tolerant and Moderately Halotolerant Bacterium Gracilibacillus boraciitolerans JCM 21714T.</title>
        <authorList>
            <person name="Ahmed I."/>
            <person name="Oshima K."/>
            <person name="Suda W."/>
            <person name="Kitamura K."/>
            <person name="Iida T."/>
            <person name="Ohmori Y."/>
            <person name="Fujiwara T."/>
            <person name="Hattori M."/>
            <person name="Ohkuma M."/>
        </authorList>
    </citation>
    <scope>NUCLEOTIDE SEQUENCE [LARGE SCALE GENOMIC DNA]</scope>
    <source>
        <strain evidence="1 2">JCM 21714</strain>
    </source>
</reference>
<dbReference type="CDD" id="cd16428">
    <property type="entry name" value="TcpC_C"/>
    <property type="match status" value="1"/>
</dbReference>
<evidence type="ECO:0008006" key="3">
    <source>
        <dbReference type="Google" id="ProtNLM"/>
    </source>
</evidence>
<organism evidence="1 2">
    <name type="scientific">Gracilibacillus boraciitolerans JCM 21714</name>
    <dbReference type="NCBI Taxonomy" id="1298598"/>
    <lineage>
        <taxon>Bacteria</taxon>
        <taxon>Bacillati</taxon>
        <taxon>Bacillota</taxon>
        <taxon>Bacilli</taxon>
        <taxon>Bacillales</taxon>
        <taxon>Bacillaceae</taxon>
        <taxon>Gracilibacillus</taxon>
    </lineage>
</organism>
<gene>
    <name evidence="1" type="ORF">JCM21714_2080</name>
</gene>